<dbReference type="Pfam" id="PF07992">
    <property type="entry name" value="Pyr_redox_2"/>
    <property type="match status" value="1"/>
</dbReference>
<gene>
    <name evidence="4" type="ORF">JL811_11865</name>
</gene>
<proteinExistence type="predicted"/>
<feature type="domain" description="BFD-like [2Fe-2S]-binding" evidence="2">
    <location>
        <begin position="374"/>
        <end position="426"/>
    </location>
</feature>
<dbReference type="RefSeq" id="WP_202688828.1">
    <property type="nucleotide sequence ID" value="NZ_JAESVN010000004.1"/>
</dbReference>
<evidence type="ECO:0000313" key="4">
    <source>
        <dbReference type="EMBL" id="MBL4917917.1"/>
    </source>
</evidence>
<dbReference type="InterPro" id="IPR036188">
    <property type="entry name" value="FAD/NAD-bd_sf"/>
</dbReference>
<dbReference type="PRINTS" id="PR00368">
    <property type="entry name" value="FADPNR"/>
</dbReference>
<dbReference type="PANTHER" id="PTHR42949">
    <property type="entry name" value="ANAEROBIC GLYCEROL-3-PHOSPHATE DEHYDROGENASE SUBUNIT B"/>
    <property type="match status" value="1"/>
</dbReference>
<reference evidence="4" key="1">
    <citation type="submission" date="2021-01" db="EMBL/GenBank/DDBJ databases">
        <title>Tabrizicola alba sp. nov. a motile alkaliphilic bacterium isolated from a soda lake.</title>
        <authorList>
            <person name="Szuroczki S."/>
            <person name="Abbaszade G."/>
            <person name="Schumann P."/>
            <person name="Toth E."/>
        </authorList>
    </citation>
    <scope>NUCLEOTIDE SEQUENCE</scope>
    <source>
        <strain evidence="4">DMG-N-6</strain>
    </source>
</reference>
<evidence type="ECO:0000259" key="2">
    <source>
        <dbReference type="Pfam" id="PF04324"/>
    </source>
</evidence>
<dbReference type="GO" id="GO:0016491">
    <property type="term" value="F:oxidoreductase activity"/>
    <property type="evidence" value="ECO:0007669"/>
    <property type="project" value="UniProtKB-KW"/>
</dbReference>
<dbReference type="EMBL" id="JAESVN010000004">
    <property type="protein sequence ID" value="MBL4917917.1"/>
    <property type="molecule type" value="Genomic_DNA"/>
</dbReference>
<dbReference type="SUPFAM" id="SSF51905">
    <property type="entry name" value="FAD/NAD(P)-binding domain"/>
    <property type="match status" value="1"/>
</dbReference>
<dbReference type="AlphaFoldDB" id="A0A8K0V9F4"/>
<feature type="domain" description="FAD/NAD(P)-binding" evidence="3">
    <location>
        <begin position="4"/>
        <end position="131"/>
    </location>
</feature>
<dbReference type="InterPro" id="IPR023753">
    <property type="entry name" value="FAD/NAD-binding_dom"/>
</dbReference>
<comment type="caution">
    <text evidence="4">The sequence shown here is derived from an EMBL/GenBank/DDBJ whole genome shotgun (WGS) entry which is preliminary data.</text>
</comment>
<dbReference type="CDD" id="cd19946">
    <property type="entry name" value="GlpA-like_Fer2_BFD-like"/>
    <property type="match status" value="1"/>
</dbReference>
<keyword evidence="1" id="KW-0560">Oxidoreductase</keyword>
<dbReference type="Gene3D" id="1.10.10.1100">
    <property type="entry name" value="BFD-like [2Fe-2S]-binding domain"/>
    <property type="match status" value="1"/>
</dbReference>
<keyword evidence="5" id="KW-1185">Reference proteome</keyword>
<dbReference type="Proteomes" id="UP000648908">
    <property type="component" value="Unassembled WGS sequence"/>
</dbReference>
<accession>A0A8K0V9F4</accession>
<dbReference type="Pfam" id="PF04324">
    <property type="entry name" value="Fer2_BFD"/>
    <property type="match status" value="1"/>
</dbReference>
<dbReference type="InterPro" id="IPR007419">
    <property type="entry name" value="BFD-like_2Fe2S-bd_dom"/>
</dbReference>
<dbReference type="InterPro" id="IPR017224">
    <property type="entry name" value="Opine_Oxase_asu/HCN_bsu"/>
</dbReference>
<evidence type="ECO:0000259" key="3">
    <source>
        <dbReference type="Pfam" id="PF07992"/>
    </source>
</evidence>
<name>A0A8K0V9F4_9RHOB</name>
<sequence>MKQDLVIVGAGPAGMGAAIEARRAGLSVLVLDEQSAPGGQIYRQVERVTLTETARADRLGPDYAHGAALVREFRDSGAEYLPGAMVWQIEAGKVWYLSGDRAASADAGQILMATGAIERPMTRKGWTLPGVMSAGGVQILLKSSGMIPGADTVLAGSGPLLYLIAGQILAAGGRLQAIVETVPSSRYLAAARHLPAALGTGYLSKGLAMLMGLRRKGVQIYRGVSDLEVTGRDRAEALHFRHKGQAVTLTTSLVVLHEGVIPNQQITRLTECAHDWNPAQDCFEPRTDDWGNASVPGLMIAGDGAGIGGAWAAEAGGRLAGLEAARAAGRIDTTTRDAQAAPLRARLNALIRGRGFLEVLYAPSAPVPKDDATIVCRCEEITAGQIREAVAIGGLGPNQVKSYLRCGMGPCQGRMCGPVVTAIIAEERGVSPDAIGYFRIRPPLKPIPLAAIANAEPGDG</sequence>
<dbReference type="PANTHER" id="PTHR42949:SF3">
    <property type="entry name" value="ANAEROBIC GLYCEROL-3-PHOSPHATE DEHYDROGENASE SUBUNIT B"/>
    <property type="match status" value="1"/>
</dbReference>
<dbReference type="InterPro" id="IPR051691">
    <property type="entry name" value="Metab_Enz_Cyan_OpOx_G3PDH"/>
</dbReference>
<evidence type="ECO:0000313" key="5">
    <source>
        <dbReference type="Proteomes" id="UP000648908"/>
    </source>
</evidence>
<organism evidence="4 5">
    <name type="scientific">Szabonella alba</name>
    <dbReference type="NCBI Taxonomy" id="2804194"/>
    <lineage>
        <taxon>Bacteria</taxon>
        <taxon>Pseudomonadati</taxon>
        <taxon>Pseudomonadota</taxon>
        <taxon>Alphaproteobacteria</taxon>
        <taxon>Rhodobacterales</taxon>
        <taxon>Paracoccaceae</taxon>
        <taxon>Szabonella</taxon>
    </lineage>
</organism>
<dbReference type="Gene3D" id="3.50.50.60">
    <property type="entry name" value="FAD/NAD(P)-binding domain"/>
    <property type="match status" value="1"/>
</dbReference>
<dbReference type="PIRSF" id="PIRSF037495">
    <property type="entry name" value="Opine_OX_OoxA/HcnB"/>
    <property type="match status" value="1"/>
</dbReference>
<evidence type="ECO:0000256" key="1">
    <source>
        <dbReference type="ARBA" id="ARBA00023002"/>
    </source>
</evidence>
<dbReference type="InterPro" id="IPR041854">
    <property type="entry name" value="BFD-like_2Fe2S-bd_dom_sf"/>
</dbReference>
<dbReference type="PRINTS" id="PR00469">
    <property type="entry name" value="PNDRDTASEII"/>
</dbReference>
<protein>
    <submittedName>
        <fullName evidence="4">FAD-dependent oxidoreductase</fullName>
    </submittedName>
</protein>